<sequence>MPVRLATRADIPIMATVLSAAFGPDSLFQHLFPYQDEYPQDMESAMRENLWLAFYDVKKVLMISYESTPKDGGEEEGGGERQALIPRKGRAGEGTITGLAEWERGVNGKGAGFANGFWGQWDPRKFNPAFKPLTISIPLSKKKHRPKQYLGRLMKPLLSTFYRVRRIFIPNRATNRLRPTQTNPKPMTYWNFGPIIFPFVKQFMAAPHRAKHWSLEILGVHPAHQGKGYGKELVQRGLEVLAQGDPEGDLPACVVAADGKEEFYRRVGFPELVGWVSRSWDENGKENPFRGIGVGGGAVLWSR</sequence>
<keyword evidence="3" id="KW-1185">Reference proteome</keyword>
<protein>
    <recommendedName>
        <fullName evidence="1">N-acetyltransferase domain-containing protein</fullName>
    </recommendedName>
</protein>
<dbReference type="SUPFAM" id="SSF55729">
    <property type="entry name" value="Acyl-CoA N-acyltransferases (Nat)"/>
    <property type="match status" value="1"/>
</dbReference>
<evidence type="ECO:0000313" key="2">
    <source>
        <dbReference type="EMBL" id="KAJ9611327.1"/>
    </source>
</evidence>
<proteinExistence type="predicted"/>
<dbReference type="PANTHER" id="PTHR42791">
    <property type="entry name" value="GNAT FAMILY ACETYLTRANSFERASE"/>
    <property type="match status" value="1"/>
</dbReference>
<dbReference type="InterPro" id="IPR000182">
    <property type="entry name" value="GNAT_dom"/>
</dbReference>
<organism evidence="2 3">
    <name type="scientific">Cladophialophora chaetospira</name>
    <dbReference type="NCBI Taxonomy" id="386627"/>
    <lineage>
        <taxon>Eukaryota</taxon>
        <taxon>Fungi</taxon>
        <taxon>Dikarya</taxon>
        <taxon>Ascomycota</taxon>
        <taxon>Pezizomycotina</taxon>
        <taxon>Eurotiomycetes</taxon>
        <taxon>Chaetothyriomycetidae</taxon>
        <taxon>Chaetothyriales</taxon>
        <taxon>Herpotrichiellaceae</taxon>
        <taxon>Cladophialophora</taxon>
    </lineage>
</organism>
<dbReference type="PANTHER" id="PTHR42791:SF16">
    <property type="entry name" value="N-ACETYLTRANSFERASE DOMAIN-CONTAINING PROTEIN"/>
    <property type="match status" value="1"/>
</dbReference>
<accession>A0AA39CJJ5</accession>
<dbReference type="InterPro" id="IPR016181">
    <property type="entry name" value="Acyl_CoA_acyltransferase"/>
</dbReference>
<evidence type="ECO:0000313" key="3">
    <source>
        <dbReference type="Proteomes" id="UP001172673"/>
    </source>
</evidence>
<reference evidence="2" key="1">
    <citation type="submission" date="2022-10" db="EMBL/GenBank/DDBJ databases">
        <title>Culturing micro-colonial fungi from biological soil crusts in the Mojave desert and describing Neophaeococcomyces mojavensis, and introducing the new genera and species Taxawa tesnikishii.</title>
        <authorList>
            <person name="Kurbessoian T."/>
            <person name="Stajich J.E."/>
        </authorList>
    </citation>
    <scope>NUCLEOTIDE SEQUENCE</scope>
    <source>
        <strain evidence="2">TK_41</strain>
    </source>
</reference>
<dbReference type="AlphaFoldDB" id="A0AA39CJJ5"/>
<dbReference type="EMBL" id="JAPDRK010000006">
    <property type="protein sequence ID" value="KAJ9611327.1"/>
    <property type="molecule type" value="Genomic_DNA"/>
</dbReference>
<evidence type="ECO:0000259" key="1">
    <source>
        <dbReference type="Pfam" id="PF13508"/>
    </source>
</evidence>
<dbReference type="InterPro" id="IPR052523">
    <property type="entry name" value="Trichothecene_AcTrans"/>
</dbReference>
<dbReference type="Gene3D" id="3.40.630.30">
    <property type="match status" value="1"/>
</dbReference>
<dbReference type="Proteomes" id="UP001172673">
    <property type="component" value="Unassembled WGS sequence"/>
</dbReference>
<dbReference type="CDD" id="cd04301">
    <property type="entry name" value="NAT_SF"/>
    <property type="match status" value="1"/>
</dbReference>
<comment type="caution">
    <text evidence="2">The sequence shown here is derived from an EMBL/GenBank/DDBJ whole genome shotgun (WGS) entry which is preliminary data.</text>
</comment>
<name>A0AA39CJJ5_9EURO</name>
<dbReference type="Pfam" id="PF13508">
    <property type="entry name" value="Acetyltransf_7"/>
    <property type="match status" value="1"/>
</dbReference>
<feature type="domain" description="N-acetyltransferase" evidence="1">
    <location>
        <begin position="213"/>
        <end position="269"/>
    </location>
</feature>
<dbReference type="GO" id="GO:0016747">
    <property type="term" value="F:acyltransferase activity, transferring groups other than amino-acyl groups"/>
    <property type="evidence" value="ECO:0007669"/>
    <property type="project" value="InterPro"/>
</dbReference>
<gene>
    <name evidence="2" type="ORF">H2200_004511</name>
</gene>